<dbReference type="InterPro" id="IPR039420">
    <property type="entry name" value="WalR-like"/>
</dbReference>
<dbReference type="AlphaFoldDB" id="A0A381V185"/>
<evidence type="ECO:0000256" key="3">
    <source>
        <dbReference type="ARBA" id="ARBA00023125"/>
    </source>
</evidence>
<keyword evidence="3" id="KW-0238">DNA-binding</keyword>
<dbReference type="Pfam" id="PF00072">
    <property type="entry name" value="Response_reg"/>
    <property type="match status" value="1"/>
</dbReference>
<gene>
    <name evidence="7" type="ORF">METZ01_LOCUS87013</name>
</gene>
<keyword evidence="2" id="KW-0805">Transcription regulation</keyword>
<accession>A0A381V185</accession>
<reference evidence="7" key="1">
    <citation type="submission" date="2018-05" db="EMBL/GenBank/DDBJ databases">
        <authorList>
            <person name="Lanie J.A."/>
            <person name="Ng W.-L."/>
            <person name="Kazmierczak K.M."/>
            <person name="Andrzejewski T.M."/>
            <person name="Davidsen T.M."/>
            <person name="Wayne K.J."/>
            <person name="Tettelin H."/>
            <person name="Glass J.I."/>
            <person name="Rusch D."/>
            <person name="Podicherti R."/>
            <person name="Tsui H.-C.T."/>
            <person name="Winkler M.E."/>
        </authorList>
    </citation>
    <scope>NUCLEOTIDE SEQUENCE</scope>
</reference>
<dbReference type="GO" id="GO:0032993">
    <property type="term" value="C:protein-DNA complex"/>
    <property type="evidence" value="ECO:0007669"/>
    <property type="project" value="TreeGrafter"/>
</dbReference>
<dbReference type="PROSITE" id="PS51755">
    <property type="entry name" value="OMPR_PHOB"/>
    <property type="match status" value="1"/>
</dbReference>
<dbReference type="InterPro" id="IPR036388">
    <property type="entry name" value="WH-like_DNA-bd_sf"/>
</dbReference>
<sequence length="232" mass="26259">MISDGPHILLIDDDIRLRELLHKYLSENNFRVTAADNAIVARKQMKRVYFDLLVLDLMMPGENGLEFAKSIRSTNNLSRDVPILMLTAMGETEDRIGGLEVGGDDYMIKPFEPRELLLRIKSILRRVPREDNLALGKANLGTMVFDPARQELSQGDKIVGLTSGESNLLKILAERPGVVFSREDLSNYLALDSGERAIDVQVNRLRQKIELDPKSPRYLQTVRGRGYILRPD</sequence>
<dbReference type="GO" id="GO:0005829">
    <property type="term" value="C:cytosol"/>
    <property type="evidence" value="ECO:0007669"/>
    <property type="project" value="TreeGrafter"/>
</dbReference>
<dbReference type="Pfam" id="PF00486">
    <property type="entry name" value="Trans_reg_C"/>
    <property type="match status" value="1"/>
</dbReference>
<dbReference type="PANTHER" id="PTHR48111:SF4">
    <property type="entry name" value="DNA-BINDING DUAL TRANSCRIPTIONAL REGULATOR OMPR"/>
    <property type="match status" value="1"/>
</dbReference>
<dbReference type="PANTHER" id="PTHR48111">
    <property type="entry name" value="REGULATOR OF RPOS"/>
    <property type="match status" value="1"/>
</dbReference>
<protein>
    <recommendedName>
        <fullName evidence="8">DNA-binding response regulator</fullName>
    </recommendedName>
</protein>
<dbReference type="GO" id="GO:0000156">
    <property type="term" value="F:phosphorelay response regulator activity"/>
    <property type="evidence" value="ECO:0007669"/>
    <property type="project" value="TreeGrafter"/>
</dbReference>
<evidence type="ECO:0000259" key="5">
    <source>
        <dbReference type="PROSITE" id="PS50110"/>
    </source>
</evidence>
<evidence type="ECO:0000313" key="7">
    <source>
        <dbReference type="EMBL" id="SVA34159.1"/>
    </source>
</evidence>
<dbReference type="SUPFAM" id="SSF46894">
    <property type="entry name" value="C-terminal effector domain of the bipartite response regulators"/>
    <property type="match status" value="1"/>
</dbReference>
<feature type="domain" description="Response regulatory" evidence="5">
    <location>
        <begin position="7"/>
        <end position="124"/>
    </location>
</feature>
<evidence type="ECO:0008006" key="8">
    <source>
        <dbReference type="Google" id="ProtNLM"/>
    </source>
</evidence>
<evidence type="ECO:0000259" key="6">
    <source>
        <dbReference type="PROSITE" id="PS51755"/>
    </source>
</evidence>
<dbReference type="PROSITE" id="PS50110">
    <property type="entry name" value="RESPONSE_REGULATORY"/>
    <property type="match status" value="1"/>
</dbReference>
<dbReference type="InterPro" id="IPR011006">
    <property type="entry name" value="CheY-like_superfamily"/>
</dbReference>
<dbReference type="GO" id="GO:0006355">
    <property type="term" value="P:regulation of DNA-templated transcription"/>
    <property type="evidence" value="ECO:0007669"/>
    <property type="project" value="InterPro"/>
</dbReference>
<dbReference type="InterPro" id="IPR001867">
    <property type="entry name" value="OmpR/PhoB-type_DNA-bd"/>
</dbReference>
<keyword evidence="4" id="KW-0804">Transcription</keyword>
<dbReference type="InterPro" id="IPR001789">
    <property type="entry name" value="Sig_transdc_resp-reg_receiver"/>
</dbReference>
<feature type="domain" description="OmpR/PhoB-type" evidence="6">
    <location>
        <begin position="135"/>
        <end position="231"/>
    </location>
</feature>
<dbReference type="CDD" id="cd00383">
    <property type="entry name" value="trans_reg_C"/>
    <property type="match status" value="1"/>
</dbReference>
<dbReference type="Gene3D" id="3.40.50.2300">
    <property type="match status" value="1"/>
</dbReference>
<name>A0A381V185_9ZZZZ</name>
<proteinExistence type="predicted"/>
<organism evidence="7">
    <name type="scientific">marine metagenome</name>
    <dbReference type="NCBI Taxonomy" id="408172"/>
    <lineage>
        <taxon>unclassified sequences</taxon>
        <taxon>metagenomes</taxon>
        <taxon>ecological metagenomes</taxon>
    </lineage>
</organism>
<dbReference type="InterPro" id="IPR016032">
    <property type="entry name" value="Sig_transdc_resp-reg_C-effctor"/>
</dbReference>
<evidence type="ECO:0000256" key="4">
    <source>
        <dbReference type="ARBA" id="ARBA00023163"/>
    </source>
</evidence>
<dbReference type="SUPFAM" id="SSF52172">
    <property type="entry name" value="CheY-like"/>
    <property type="match status" value="1"/>
</dbReference>
<evidence type="ECO:0000256" key="1">
    <source>
        <dbReference type="ARBA" id="ARBA00022553"/>
    </source>
</evidence>
<dbReference type="SMART" id="SM00448">
    <property type="entry name" value="REC"/>
    <property type="match status" value="1"/>
</dbReference>
<keyword evidence="1" id="KW-0597">Phosphoprotein</keyword>
<dbReference type="GO" id="GO:0000976">
    <property type="term" value="F:transcription cis-regulatory region binding"/>
    <property type="evidence" value="ECO:0007669"/>
    <property type="project" value="TreeGrafter"/>
</dbReference>
<dbReference type="Gene3D" id="1.10.10.10">
    <property type="entry name" value="Winged helix-like DNA-binding domain superfamily/Winged helix DNA-binding domain"/>
    <property type="match status" value="1"/>
</dbReference>
<evidence type="ECO:0000256" key="2">
    <source>
        <dbReference type="ARBA" id="ARBA00023015"/>
    </source>
</evidence>
<dbReference type="EMBL" id="UINC01007586">
    <property type="protein sequence ID" value="SVA34159.1"/>
    <property type="molecule type" value="Genomic_DNA"/>
</dbReference>
<dbReference type="Gene3D" id="6.10.250.690">
    <property type="match status" value="1"/>
</dbReference>
<dbReference type="SMART" id="SM00862">
    <property type="entry name" value="Trans_reg_C"/>
    <property type="match status" value="1"/>
</dbReference>